<feature type="compositionally biased region" description="Basic and acidic residues" evidence="6">
    <location>
        <begin position="616"/>
        <end position="630"/>
    </location>
</feature>
<feature type="compositionally biased region" description="Basic and acidic residues" evidence="6">
    <location>
        <begin position="266"/>
        <end position="278"/>
    </location>
</feature>
<feature type="compositionally biased region" description="Low complexity" evidence="6">
    <location>
        <begin position="25"/>
        <end position="36"/>
    </location>
</feature>
<gene>
    <name evidence="7" type="ORF">Q9L58_006302</name>
</gene>
<reference evidence="7 8" key="1">
    <citation type="submission" date="2024-02" db="EMBL/GenBank/DDBJ databases">
        <title>Discinaceae phylogenomics.</title>
        <authorList>
            <person name="Dirks A.C."/>
            <person name="James T.Y."/>
        </authorList>
    </citation>
    <scope>NUCLEOTIDE SEQUENCE [LARGE SCALE GENOMIC DNA]</scope>
    <source>
        <strain evidence="7 8">ACD0624</strain>
    </source>
</reference>
<evidence type="ECO:0000256" key="2">
    <source>
        <dbReference type="ARBA" id="ARBA00022491"/>
    </source>
</evidence>
<keyword evidence="8" id="KW-1185">Reference proteome</keyword>
<dbReference type="InterPro" id="IPR013907">
    <property type="entry name" value="Sds3"/>
</dbReference>
<feature type="compositionally biased region" description="Pro residues" evidence="6">
    <location>
        <begin position="1"/>
        <end position="16"/>
    </location>
</feature>
<dbReference type="Pfam" id="PF08598">
    <property type="entry name" value="Sds3"/>
    <property type="match status" value="1"/>
</dbReference>
<feature type="region of interest" description="Disordered" evidence="6">
    <location>
        <begin position="456"/>
        <end position="489"/>
    </location>
</feature>
<feature type="compositionally biased region" description="Low complexity" evidence="6">
    <location>
        <begin position="323"/>
        <end position="333"/>
    </location>
</feature>
<dbReference type="Proteomes" id="UP001447188">
    <property type="component" value="Unassembled WGS sequence"/>
</dbReference>
<evidence type="ECO:0000256" key="6">
    <source>
        <dbReference type="SAM" id="MobiDB-lite"/>
    </source>
</evidence>
<name>A0ABR3GFV5_9PEZI</name>
<feature type="compositionally biased region" description="Basic and acidic residues" evidence="6">
    <location>
        <begin position="339"/>
        <end position="354"/>
    </location>
</feature>
<feature type="region of interest" description="Disordered" evidence="6">
    <location>
        <begin position="1"/>
        <end position="47"/>
    </location>
</feature>
<evidence type="ECO:0000256" key="5">
    <source>
        <dbReference type="ARBA" id="ARBA00023242"/>
    </source>
</evidence>
<comment type="caution">
    <text evidence="7">The sequence shown here is derived from an EMBL/GenBank/DDBJ whole genome shotgun (WGS) entry which is preliminary data.</text>
</comment>
<keyword evidence="5" id="KW-0539">Nucleus</keyword>
<evidence type="ECO:0000256" key="1">
    <source>
        <dbReference type="ARBA" id="ARBA00004123"/>
    </source>
</evidence>
<evidence type="ECO:0000256" key="4">
    <source>
        <dbReference type="ARBA" id="ARBA00023163"/>
    </source>
</evidence>
<dbReference type="EMBL" id="JBBBZM010000085">
    <property type="protein sequence ID" value="KAL0634785.1"/>
    <property type="molecule type" value="Genomic_DNA"/>
</dbReference>
<comment type="subcellular location">
    <subcellularLocation>
        <location evidence="1">Nucleus</location>
    </subcellularLocation>
</comment>
<protein>
    <submittedName>
        <fullName evidence="7">Uncharacterized protein</fullName>
    </submittedName>
</protein>
<feature type="region of interest" description="Disordered" evidence="6">
    <location>
        <begin position="254"/>
        <end position="408"/>
    </location>
</feature>
<evidence type="ECO:0000313" key="7">
    <source>
        <dbReference type="EMBL" id="KAL0634785.1"/>
    </source>
</evidence>
<sequence>MASPSPTPPSLSPTPHPAHLHHGHPSSNPNAAATAPQSKRDKRRHALSEKLSTLTTSFHNPANPRARDTHYRAQLASLQADIQLVTKCDASGQDMRLLDDSSDTIHREVEDALTGMGLGDLVGGQGGPRGNPKDDPSVMGGAGRWYGDFLEKVNQSMEERDAQLTLLYNQYRHKSASLSAHHTRSIVHAKEEHKSLASTIQARLMARLKTQLKKLAAEKESSSSTTLSSLNSLSTSAYTDLSETNALLLHPSQFGIVPSMGSPTRRMGDDDMEKETGRRKPRRRAGEVEELLSFGVGINFDPPSSNGKRKRTNRSAIIPIPPTTTTTTTITTILNAPSSRDRDANHDKENDEHVPVPPATNASPSGSVLEPATPHEPTNGPSASIATSTTTTTATQPTSYSNNDHQRRRREELLKQVYAPIYSFDKLFTEKELQLAGNQASLATVRYFTERQHLHYGDEDSDGDEGGPVGTRTPVVTNGGTHHDDVAEEGNDTDAVAAEMLSRVYSVNTRSNPPRAHAAGTREIESLVLGGVPGIGMTYVNKAGIAPPPPGLRSEDAESDLVAMRRGVALGGDSQSERGRQGGAGPVGLGLAGIGGTNGGQGGNFGGFGFAGFSGDDTRRGDNGRGDGKRTASNAGLGAGGDGKKVRR</sequence>
<organism evidence="7 8">
    <name type="scientific">Discina gigas</name>
    <dbReference type="NCBI Taxonomy" id="1032678"/>
    <lineage>
        <taxon>Eukaryota</taxon>
        <taxon>Fungi</taxon>
        <taxon>Dikarya</taxon>
        <taxon>Ascomycota</taxon>
        <taxon>Pezizomycotina</taxon>
        <taxon>Pezizomycetes</taxon>
        <taxon>Pezizales</taxon>
        <taxon>Discinaceae</taxon>
        <taxon>Discina</taxon>
    </lineage>
</organism>
<feature type="compositionally biased region" description="Low complexity" evidence="6">
    <location>
        <begin position="382"/>
        <end position="401"/>
    </location>
</feature>
<dbReference type="SMART" id="SM01401">
    <property type="entry name" value="Sds3"/>
    <property type="match status" value="1"/>
</dbReference>
<proteinExistence type="predicted"/>
<evidence type="ECO:0000313" key="8">
    <source>
        <dbReference type="Proteomes" id="UP001447188"/>
    </source>
</evidence>
<feature type="region of interest" description="Disordered" evidence="6">
    <location>
        <begin position="605"/>
        <end position="648"/>
    </location>
</feature>
<keyword evidence="2" id="KW-0678">Repressor</keyword>
<keyword evidence="4" id="KW-0804">Transcription</keyword>
<keyword evidence="3" id="KW-0805">Transcription regulation</keyword>
<evidence type="ECO:0000256" key="3">
    <source>
        <dbReference type="ARBA" id="ARBA00023015"/>
    </source>
</evidence>
<accession>A0ABR3GFV5</accession>